<feature type="compositionally biased region" description="Low complexity" evidence="1">
    <location>
        <begin position="388"/>
        <end position="411"/>
    </location>
</feature>
<dbReference type="VEuPathDB" id="CryptoDB:Vbra_12318"/>
<dbReference type="AlphaFoldDB" id="A0A0G4ELM7"/>
<sequence>MGDDSIPTLTLQPSPLSVALQQLQEVFANECAPQLIDVAILRAKGNVEAAIEWICEQIESQQAAAAGGSALRAEAQSQPQQQGQQQQPPQQSAEEADRLLAQQLSEFGDTGADLERLFPSKDRQTTSSRPSRPPRATGASPSPSPSPPPQSQSRLPNWLGSIIQSTRDTVKQARQRQPTSSGGSGNNRADVEETTGQTPFTAEKLKEIRQRMKQGVHRVLRSSSSLLNRRRQAPLPHYPSLTETSEDDLTITFGRRGVRAGPQEVYHDDDEFWGLDRRNGEGGQGGGGRAGGQGDGVDPLSELKPQPVDFGDAIEAPSPSKVGGAARVPPAAQRDTSTAAAAAADGGSSGADVQVISISTPPDTPDASPTHQPPPAFPADDNADASEAPAKPGAGDDAGDGPADGQQQQEGTAEEGPADGDQ</sequence>
<reference evidence="2 3" key="1">
    <citation type="submission" date="2014-11" db="EMBL/GenBank/DDBJ databases">
        <authorList>
            <person name="Zhu J."/>
            <person name="Qi W."/>
            <person name="Song R."/>
        </authorList>
    </citation>
    <scope>NUCLEOTIDE SEQUENCE [LARGE SCALE GENOMIC DNA]</scope>
</reference>
<feature type="region of interest" description="Disordered" evidence="1">
    <location>
        <begin position="69"/>
        <end position="95"/>
    </location>
</feature>
<organism evidence="2 3">
    <name type="scientific">Vitrella brassicaformis (strain CCMP3155)</name>
    <dbReference type="NCBI Taxonomy" id="1169540"/>
    <lineage>
        <taxon>Eukaryota</taxon>
        <taxon>Sar</taxon>
        <taxon>Alveolata</taxon>
        <taxon>Colpodellida</taxon>
        <taxon>Vitrellaceae</taxon>
        <taxon>Vitrella</taxon>
    </lineage>
</organism>
<feature type="compositionally biased region" description="Low complexity" evidence="1">
    <location>
        <begin position="125"/>
        <end position="141"/>
    </location>
</feature>
<name>A0A0G4ELM7_VITBC</name>
<evidence type="ECO:0000256" key="1">
    <source>
        <dbReference type="SAM" id="MobiDB-lite"/>
    </source>
</evidence>
<dbReference type="InParanoid" id="A0A0G4ELM7"/>
<evidence type="ECO:0000313" key="2">
    <source>
        <dbReference type="EMBL" id="CEL97733.1"/>
    </source>
</evidence>
<proteinExistence type="predicted"/>
<feature type="region of interest" description="Disordered" evidence="1">
    <location>
        <begin position="108"/>
        <end position="202"/>
    </location>
</feature>
<dbReference type="Proteomes" id="UP000041254">
    <property type="component" value="Unassembled WGS sequence"/>
</dbReference>
<feature type="region of interest" description="Disordered" evidence="1">
    <location>
        <begin position="260"/>
        <end position="422"/>
    </location>
</feature>
<accession>A0A0G4ELM7</accession>
<gene>
    <name evidence="2" type="ORF">Vbra_12318</name>
</gene>
<evidence type="ECO:0008006" key="4">
    <source>
        <dbReference type="Google" id="ProtNLM"/>
    </source>
</evidence>
<protein>
    <recommendedName>
        <fullName evidence="4">CUE domain-containing protein</fullName>
    </recommendedName>
</protein>
<keyword evidence="3" id="KW-1185">Reference proteome</keyword>
<dbReference type="EMBL" id="CDMY01000255">
    <property type="protein sequence ID" value="CEL97733.1"/>
    <property type="molecule type" value="Genomic_DNA"/>
</dbReference>
<feature type="compositionally biased region" description="Low complexity" evidence="1">
    <location>
        <begin position="359"/>
        <end position="370"/>
    </location>
</feature>
<evidence type="ECO:0000313" key="3">
    <source>
        <dbReference type="Proteomes" id="UP000041254"/>
    </source>
</evidence>
<feature type="compositionally biased region" description="Acidic residues" evidence="1">
    <location>
        <begin position="412"/>
        <end position="422"/>
    </location>
</feature>
<feature type="compositionally biased region" description="Low complexity" evidence="1">
    <location>
        <begin position="335"/>
        <end position="352"/>
    </location>
</feature>
<feature type="compositionally biased region" description="Basic and acidic residues" evidence="1">
    <location>
        <begin position="113"/>
        <end position="124"/>
    </location>
</feature>
<feature type="compositionally biased region" description="Gly residues" evidence="1">
    <location>
        <begin position="281"/>
        <end position="295"/>
    </location>
</feature>
<feature type="compositionally biased region" description="Low complexity" evidence="1">
    <location>
        <begin position="69"/>
        <end position="92"/>
    </location>
</feature>